<organism evidence="1">
    <name type="scientific">Vibrio parahaemolyticus</name>
    <dbReference type="NCBI Taxonomy" id="670"/>
    <lineage>
        <taxon>Bacteria</taxon>
        <taxon>Pseudomonadati</taxon>
        <taxon>Pseudomonadota</taxon>
        <taxon>Gammaproteobacteria</taxon>
        <taxon>Vibrionales</taxon>
        <taxon>Vibrionaceae</taxon>
        <taxon>Vibrio</taxon>
    </lineage>
</organism>
<dbReference type="AlphaFoldDB" id="A0A1B1LRX0"/>
<protein>
    <submittedName>
        <fullName evidence="1">Uncharacterized protein</fullName>
    </submittedName>
</protein>
<sequence length="201" mass="22844">MSKYQNHFEEALQFGTDLFGADAITNKSANRFASTFMLDDQINASVHQFINSLTEQFLMDRAKLVGGNASFKCHVVSQQFKEYVDNLSVSATVSSIADLRLTIGNVYFKGNNIYQLTKKTLKSIINDGQDLSKALDLHVWLTASDMTVYDLSIIPTLRELGYDMQSYAHCDYKVWCAADKKDFDYVPLLVDDKFSRRVDIF</sequence>
<name>A0A1B1LRX0_VIBPH</name>
<accession>A0A1B1LRX0</accession>
<evidence type="ECO:0000313" key="1">
    <source>
        <dbReference type="EMBL" id="ANS55789.1"/>
    </source>
</evidence>
<keyword evidence="1" id="KW-0614">Plasmid</keyword>
<dbReference type="RefSeq" id="WP_017190620.1">
    <property type="nucleotide sequence ID" value="NZ_JAESOU010000027.1"/>
</dbReference>
<geneLocation type="plasmid" evidence="1">
    <name>pVPS92-VEB</name>
</geneLocation>
<dbReference type="EMBL" id="KU356480">
    <property type="protein sequence ID" value="ANS55789.1"/>
    <property type="molecule type" value="Genomic_DNA"/>
</dbReference>
<proteinExistence type="predicted"/>
<reference evidence="1" key="1">
    <citation type="journal article" date="2016" name="Antimicrob. Agents Chemother.">
        <title>Genetic Characterization of a blaVEB-2-carrying plasmid in Vibrio parahaemolyticus.</title>
        <authorList>
            <person name="Li R."/>
            <person name="Ye L."/>
            <person name="Zheng Z."/>
            <person name="Chan E.W."/>
            <person name="Chen S."/>
        </authorList>
    </citation>
    <scope>NUCLEOTIDE SEQUENCE</scope>
    <source>
        <strain evidence="1">VPS92</strain>
        <plasmid evidence="1">pVPS92-VEB</plasmid>
    </source>
</reference>